<organism evidence="1 2">
    <name type="scientific">Salipiger mucosus DSM 16094</name>
    <dbReference type="NCBI Taxonomy" id="1123237"/>
    <lineage>
        <taxon>Bacteria</taxon>
        <taxon>Pseudomonadati</taxon>
        <taxon>Pseudomonadota</taxon>
        <taxon>Alphaproteobacteria</taxon>
        <taxon>Rhodobacterales</taxon>
        <taxon>Roseobacteraceae</taxon>
        <taxon>Salipiger</taxon>
    </lineage>
</organism>
<evidence type="ECO:0000313" key="1">
    <source>
        <dbReference type="EMBL" id="EPX83883.1"/>
    </source>
</evidence>
<keyword evidence="2" id="KW-1185">Reference proteome</keyword>
<proteinExistence type="predicted"/>
<dbReference type="Proteomes" id="UP000015347">
    <property type="component" value="Unassembled WGS sequence"/>
</dbReference>
<dbReference type="HOGENOM" id="CLU_2556303_0_0_5"/>
<protein>
    <submittedName>
        <fullName evidence="1">Uncharacterized protein</fullName>
    </submittedName>
</protein>
<dbReference type="AlphaFoldDB" id="S9QW89"/>
<dbReference type="STRING" id="1123237.Salmuc_01658"/>
<dbReference type="EMBL" id="APVH01000013">
    <property type="protein sequence ID" value="EPX83883.1"/>
    <property type="molecule type" value="Genomic_DNA"/>
</dbReference>
<name>S9QW89_9RHOB</name>
<sequence length="82" mass="8622">MTGAHAQAEELEIDLCDRIYSNVVGGPIDDGLLVGLSAGGHITLDVDCHAETERAAVHVVLEALMTAVPEAELLEIVTEPDT</sequence>
<accession>S9QW89</accession>
<comment type="caution">
    <text evidence="1">The sequence shown here is derived from an EMBL/GenBank/DDBJ whole genome shotgun (WGS) entry which is preliminary data.</text>
</comment>
<evidence type="ECO:0000313" key="2">
    <source>
        <dbReference type="Proteomes" id="UP000015347"/>
    </source>
</evidence>
<reference evidence="2" key="1">
    <citation type="journal article" date="2014" name="Stand. Genomic Sci.">
        <title>Genome sequence of the exopolysaccharide-producing Salipiger mucosus type strain (DSM 16094(T)), a moderately halophilic member of the Roseobacter clade.</title>
        <authorList>
            <person name="Riedel T."/>
            <person name="Spring S."/>
            <person name="Fiebig A."/>
            <person name="Petersen J."/>
            <person name="Kyrpides N.C."/>
            <person name="Goker M."/>
            <person name="Klenk H.P."/>
        </authorList>
    </citation>
    <scope>NUCLEOTIDE SEQUENCE [LARGE SCALE GENOMIC DNA]</scope>
    <source>
        <strain evidence="2">DSM 16094</strain>
    </source>
</reference>
<gene>
    <name evidence="1" type="ORF">Salmuc_01658</name>
</gene>